<dbReference type="Proteomes" id="UP001626537">
    <property type="component" value="Chromosome"/>
</dbReference>
<accession>A0ABZ0I2P6</accession>
<protein>
    <submittedName>
        <fullName evidence="1">Uncharacterized protein</fullName>
    </submittedName>
</protein>
<name>A0ABZ0I2P6_9GAMM</name>
<organism evidence="1 2">
    <name type="scientific">Congregibacter variabilis</name>
    <dbReference type="NCBI Taxonomy" id="3081200"/>
    <lineage>
        <taxon>Bacteria</taxon>
        <taxon>Pseudomonadati</taxon>
        <taxon>Pseudomonadota</taxon>
        <taxon>Gammaproteobacteria</taxon>
        <taxon>Cellvibrionales</taxon>
        <taxon>Halieaceae</taxon>
        <taxon>Congregibacter</taxon>
    </lineage>
</organism>
<keyword evidence="2" id="KW-1185">Reference proteome</keyword>
<sequence>MLKRLVNALNDLDLKTFSMELLVVILGVFLALQVDNWNEQRKAYAAAELFRARLESDFMHISRSLKALEENFARRIGAGEQLQTVLELPPSDETLVRGKRLVDELLYVGVPVSRSATFIEMLEGSKLDILDDESLIETLIACDAGIQAEQINTRGRADQVRDLALPAIRLALDTRHLPLAEAFEIALTNEVELKRALILLGLADAAGLTDTKFLSECARAVVNKLSEKIPE</sequence>
<dbReference type="RefSeq" id="WP_407348419.1">
    <property type="nucleotide sequence ID" value="NZ_CP136864.1"/>
</dbReference>
<gene>
    <name evidence="1" type="ORF">R0135_01075</name>
</gene>
<reference evidence="1 2" key="1">
    <citation type="submission" date="2023-10" db="EMBL/GenBank/DDBJ databases">
        <title>Two novel species belonging to the OM43/NOR5 clade.</title>
        <authorList>
            <person name="Park M."/>
        </authorList>
    </citation>
    <scope>NUCLEOTIDE SEQUENCE [LARGE SCALE GENOMIC DNA]</scope>
    <source>
        <strain evidence="1 2">IMCC43200</strain>
    </source>
</reference>
<evidence type="ECO:0000313" key="2">
    <source>
        <dbReference type="Proteomes" id="UP001626537"/>
    </source>
</evidence>
<evidence type="ECO:0000313" key="1">
    <source>
        <dbReference type="EMBL" id="WOJ93774.1"/>
    </source>
</evidence>
<proteinExistence type="predicted"/>
<dbReference type="EMBL" id="CP136864">
    <property type="protein sequence ID" value="WOJ93774.1"/>
    <property type="molecule type" value="Genomic_DNA"/>
</dbReference>